<accession>A0ABT3UWP4</accession>
<sequence length="68" mass="7230">MAATYAIVVNNGESRLEVTLIEGDYSPVTDAAMPTLVWALAHAVDEVDRADTITVTRTSPVTADVPEV</sequence>
<comment type="caution">
    <text evidence="1">The sequence shown here is derived from an EMBL/GenBank/DDBJ whole genome shotgun (WGS) entry which is preliminary data.</text>
</comment>
<name>A0ABT3UWP4_9ACTN</name>
<protein>
    <submittedName>
        <fullName evidence="1">Uncharacterized protein</fullName>
    </submittedName>
</protein>
<reference evidence="1" key="1">
    <citation type="journal article" date="2022" name="bioRxiv">
        <title>Discovery and biosynthetic assessment of Streptomyces ortus sp nov. isolated from a deep-sea sponge.</title>
        <authorList>
            <person name="Williams S.E."/>
        </authorList>
    </citation>
    <scope>NUCLEOTIDE SEQUENCE</scope>
    <source>
        <strain evidence="1">A15ISP2-DRY2</strain>
    </source>
</reference>
<dbReference type="Proteomes" id="UP001165590">
    <property type="component" value="Unassembled WGS sequence"/>
</dbReference>
<proteinExistence type="predicted"/>
<dbReference type="RefSeq" id="WP_267025086.1">
    <property type="nucleotide sequence ID" value="NZ_JAIFZO010000002.1"/>
</dbReference>
<dbReference type="EMBL" id="JAIFZO010000002">
    <property type="protein sequence ID" value="MCX4231983.1"/>
    <property type="molecule type" value="Genomic_DNA"/>
</dbReference>
<organism evidence="1 2">
    <name type="scientific">Streptomyces ortus</name>
    <dbReference type="NCBI Taxonomy" id="2867268"/>
    <lineage>
        <taxon>Bacteria</taxon>
        <taxon>Bacillati</taxon>
        <taxon>Actinomycetota</taxon>
        <taxon>Actinomycetes</taxon>
        <taxon>Kitasatosporales</taxon>
        <taxon>Streptomycetaceae</taxon>
        <taxon>Streptomyces</taxon>
    </lineage>
</organism>
<keyword evidence="2" id="KW-1185">Reference proteome</keyword>
<evidence type="ECO:0000313" key="1">
    <source>
        <dbReference type="EMBL" id="MCX4231983.1"/>
    </source>
</evidence>
<gene>
    <name evidence="1" type="ORF">K3769_04155</name>
</gene>
<evidence type="ECO:0000313" key="2">
    <source>
        <dbReference type="Proteomes" id="UP001165590"/>
    </source>
</evidence>